<proteinExistence type="inferred from homology"/>
<dbReference type="InterPro" id="IPR050131">
    <property type="entry name" value="Peptidase_S8_subtilisin-like"/>
</dbReference>
<sequence>MLRQKCFVQDVNPITGYFKGTAVTASAKKDEATAVLTQINAQKFREMGLNGKGVKIGVIDVGFYEAPKQASLRKLFNQDQVLGYRDFVNPSAGKPYATKESFLDNHGTMVLECLAGYNPKQNLQLGLATEAEYYLARTDHGSRENRLEEEHFVRALEWLDSLGVRLVNSSLGYGTGFDKAEENYRPEQMDGSSFIARAAQMAVLEKGMCLVISAGNDGAKKSWQVLNTPADAPGVLTVGATDYNAWVKQGYSGIGPSFLPYTKPDLACFSAFGTSFTTPVITGLAACLLQVNPYLSAQQLTRLLQRSGHLYPHGNNYIGYGVPNAEKAIQFAKDSTTVFPEPTIMKATGDQFSFKRPKDWQVAGKGGIVLFRKKSPTQVITQQRLSVRTSILLLKRMADETHTTIQFGENVLEVVWE</sequence>
<accession>A0ABP8G022</accession>
<evidence type="ECO:0000259" key="6">
    <source>
        <dbReference type="Pfam" id="PF00082"/>
    </source>
</evidence>
<dbReference type="SUPFAM" id="SSF52743">
    <property type="entry name" value="Subtilisin-like"/>
    <property type="match status" value="1"/>
</dbReference>
<dbReference type="PANTHER" id="PTHR43806">
    <property type="entry name" value="PEPTIDASE S8"/>
    <property type="match status" value="1"/>
</dbReference>
<evidence type="ECO:0000256" key="3">
    <source>
        <dbReference type="ARBA" id="ARBA00022801"/>
    </source>
</evidence>
<evidence type="ECO:0000256" key="4">
    <source>
        <dbReference type="ARBA" id="ARBA00022825"/>
    </source>
</evidence>
<dbReference type="InterPro" id="IPR036852">
    <property type="entry name" value="Peptidase_S8/S53_dom_sf"/>
</dbReference>
<dbReference type="Proteomes" id="UP001501844">
    <property type="component" value="Unassembled WGS sequence"/>
</dbReference>
<dbReference type="InterPro" id="IPR000209">
    <property type="entry name" value="Peptidase_S8/S53_dom"/>
</dbReference>
<gene>
    <name evidence="7" type="ORF">GCM10023183_34570</name>
</gene>
<evidence type="ECO:0000256" key="5">
    <source>
        <dbReference type="PROSITE-ProRule" id="PRU01240"/>
    </source>
</evidence>
<evidence type="ECO:0000256" key="2">
    <source>
        <dbReference type="ARBA" id="ARBA00022670"/>
    </source>
</evidence>
<dbReference type="EMBL" id="BAABGX010000003">
    <property type="protein sequence ID" value="GAA4314386.1"/>
    <property type="molecule type" value="Genomic_DNA"/>
</dbReference>
<dbReference type="InterPro" id="IPR015500">
    <property type="entry name" value="Peptidase_S8_subtilisin-rel"/>
</dbReference>
<name>A0ABP8G022_9BACT</name>
<keyword evidence="8" id="KW-1185">Reference proteome</keyword>
<evidence type="ECO:0000256" key="1">
    <source>
        <dbReference type="ARBA" id="ARBA00011073"/>
    </source>
</evidence>
<feature type="active site" description="Charge relay system" evidence="5">
    <location>
        <position position="106"/>
    </location>
</feature>
<feature type="active site" description="Charge relay system" evidence="5">
    <location>
        <position position="275"/>
    </location>
</feature>
<dbReference type="Gene3D" id="3.40.50.200">
    <property type="entry name" value="Peptidase S8/S53 domain"/>
    <property type="match status" value="1"/>
</dbReference>
<dbReference type="PANTHER" id="PTHR43806:SF67">
    <property type="entry name" value="EGF-LIKE DOMAIN-CONTAINING PROTEIN"/>
    <property type="match status" value="1"/>
</dbReference>
<keyword evidence="2 5" id="KW-0645">Protease</keyword>
<dbReference type="PRINTS" id="PR00723">
    <property type="entry name" value="SUBTILISIN"/>
</dbReference>
<feature type="active site" description="Charge relay system" evidence="5">
    <location>
        <position position="60"/>
    </location>
</feature>
<keyword evidence="3 5" id="KW-0378">Hydrolase</keyword>
<evidence type="ECO:0000313" key="8">
    <source>
        <dbReference type="Proteomes" id="UP001501844"/>
    </source>
</evidence>
<dbReference type="RefSeq" id="WP_345169019.1">
    <property type="nucleotide sequence ID" value="NZ_BAABGX010000003.1"/>
</dbReference>
<keyword evidence="4 5" id="KW-0720">Serine protease</keyword>
<protein>
    <recommendedName>
        <fullName evidence="6">Peptidase S8/S53 domain-containing protein</fullName>
    </recommendedName>
</protein>
<organism evidence="7 8">
    <name type="scientific">Nibribacter koreensis</name>
    <dbReference type="NCBI Taxonomy" id="1084519"/>
    <lineage>
        <taxon>Bacteria</taxon>
        <taxon>Pseudomonadati</taxon>
        <taxon>Bacteroidota</taxon>
        <taxon>Cytophagia</taxon>
        <taxon>Cytophagales</taxon>
        <taxon>Hymenobacteraceae</taxon>
        <taxon>Nibribacter</taxon>
    </lineage>
</organism>
<reference evidence="8" key="1">
    <citation type="journal article" date="2019" name="Int. J. Syst. Evol. Microbiol.">
        <title>The Global Catalogue of Microorganisms (GCM) 10K type strain sequencing project: providing services to taxonomists for standard genome sequencing and annotation.</title>
        <authorList>
            <consortium name="The Broad Institute Genomics Platform"/>
            <consortium name="The Broad Institute Genome Sequencing Center for Infectious Disease"/>
            <person name="Wu L."/>
            <person name="Ma J."/>
        </authorList>
    </citation>
    <scope>NUCLEOTIDE SEQUENCE [LARGE SCALE GENOMIC DNA]</scope>
    <source>
        <strain evidence="8">JCM 17917</strain>
    </source>
</reference>
<comment type="similarity">
    <text evidence="1 5">Belongs to the peptidase S8 family.</text>
</comment>
<dbReference type="PROSITE" id="PS51892">
    <property type="entry name" value="SUBTILASE"/>
    <property type="match status" value="1"/>
</dbReference>
<evidence type="ECO:0000313" key="7">
    <source>
        <dbReference type="EMBL" id="GAA4314386.1"/>
    </source>
</evidence>
<dbReference type="Pfam" id="PF00082">
    <property type="entry name" value="Peptidase_S8"/>
    <property type="match status" value="1"/>
</dbReference>
<feature type="domain" description="Peptidase S8/S53" evidence="6">
    <location>
        <begin position="51"/>
        <end position="321"/>
    </location>
</feature>
<comment type="caution">
    <text evidence="7">The sequence shown here is derived from an EMBL/GenBank/DDBJ whole genome shotgun (WGS) entry which is preliminary data.</text>
</comment>